<evidence type="ECO:0000259" key="2">
    <source>
        <dbReference type="Pfam" id="PF05022"/>
    </source>
</evidence>
<feature type="compositionally biased region" description="Basic and acidic residues" evidence="1">
    <location>
        <begin position="183"/>
        <end position="217"/>
    </location>
</feature>
<dbReference type="GO" id="GO:0005730">
    <property type="term" value="C:nucleolus"/>
    <property type="evidence" value="ECO:0007669"/>
    <property type="project" value="InterPro"/>
</dbReference>
<dbReference type="PANTHER" id="PTHR23216:SF1">
    <property type="entry name" value="NUCLEOLAR AND COILED-BODY PHOSPHOPROTEIN 1"/>
    <property type="match status" value="1"/>
</dbReference>
<organism evidence="3 4">
    <name type="scientific">Dovyalis caffra</name>
    <dbReference type="NCBI Taxonomy" id="77055"/>
    <lineage>
        <taxon>Eukaryota</taxon>
        <taxon>Viridiplantae</taxon>
        <taxon>Streptophyta</taxon>
        <taxon>Embryophyta</taxon>
        <taxon>Tracheophyta</taxon>
        <taxon>Spermatophyta</taxon>
        <taxon>Magnoliopsida</taxon>
        <taxon>eudicotyledons</taxon>
        <taxon>Gunneridae</taxon>
        <taxon>Pentapetalae</taxon>
        <taxon>rosids</taxon>
        <taxon>fabids</taxon>
        <taxon>Malpighiales</taxon>
        <taxon>Salicaceae</taxon>
        <taxon>Flacourtieae</taxon>
        <taxon>Dovyalis</taxon>
    </lineage>
</organism>
<dbReference type="EMBL" id="CAWUPB010001168">
    <property type="protein sequence ID" value="CAK7345656.1"/>
    <property type="molecule type" value="Genomic_DNA"/>
</dbReference>
<proteinExistence type="predicted"/>
<evidence type="ECO:0000256" key="1">
    <source>
        <dbReference type="SAM" id="MobiDB-lite"/>
    </source>
</evidence>
<feature type="compositionally biased region" description="Basic and acidic residues" evidence="1">
    <location>
        <begin position="264"/>
        <end position="292"/>
    </location>
</feature>
<dbReference type="AlphaFoldDB" id="A0AAV1S2Z5"/>
<evidence type="ECO:0000313" key="3">
    <source>
        <dbReference type="EMBL" id="CAK7345656.1"/>
    </source>
</evidence>
<gene>
    <name evidence="3" type="ORF">DCAF_LOCUS18344</name>
</gene>
<accession>A0AAV1S2Z5</accession>
<dbReference type="PANTHER" id="PTHR23216">
    <property type="entry name" value="NUCLEOLAR AND COILED-BODY PHOSPHOPROTEIN 1"/>
    <property type="match status" value="1"/>
</dbReference>
<sequence length="452" mass="50243">MKQENNGNKTETLKPEQKTLLLHSIAKYLENTGGFSKTLKKFKSEAKFENDDLGGGSLIDLEEVFCKFLKTSDDTSKKLESNQVQEKKSDTDAMNKQLGAGDKVKNSESVEEIITNDTVATEVKSKDKKKKKNSDSHGQEEQDNAEILMELADNVAGESPDKKCKDKKKKKSKLGSESQVDNVGHHPSEPVVTEEKSKDVASLEGNKATDSETENKPKDKKKKKNKLSDADADSIDNMNVKSKGKKKKKDIVVSENLSGETLVDDGKSNKVDSQKDDSKNLKEDGNVKENKSSKKRKRLPSEDDATQPADANAVEESKRRKTESSEESKENGQANGNLEENGEKSALQKSVKKEKNGSVETGTMSLQPKTIKHFQRVKVDEVAFSDERLKDNSYWAKDGAEEGYGAKAQEVLGQVRGRGFRHEKTKKKRGTYRGGQIDLQSHSVKFNYSDED</sequence>
<dbReference type="InterPro" id="IPR007718">
    <property type="entry name" value="Srp40_C"/>
</dbReference>
<dbReference type="Proteomes" id="UP001314170">
    <property type="component" value="Unassembled WGS sequence"/>
</dbReference>
<feature type="compositionally biased region" description="Basic and acidic residues" evidence="1">
    <location>
        <begin position="75"/>
        <end position="93"/>
    </location>
</feature>
<feature type="domain" description="Srp40 C-terminal" evidence="2">
    <location>
        <begin position="373"/>
        <end position="446"/>
    </location>
</feature>
<feature type="compositionally biased region" description="Basic and acidic residues" evidence="1">
    <location>
        <begin position="315"/>
        <end position="330"/>
    </location>
</feature>
<protein>
    <recommendedName>
        <fullName evidence="2">Srp40 C-terminal domain-containing protein</fullName>
    </recommendedName>
</protein>
<feature type="region of interest" description="Disordered" evidence="1">
    <location>
        <begin position="75"/>
        <end position="367"/>
    </location>
</feature>
<feature type="compositionally biased region" description="Basic residues" evidence="1">
    <location>
        <begin position="418"/>
        <end position="431"/>
    </location>
</feature>
<evidence type="ECO:0000313" key="4">
    <source>
        <dbReference type="Proteomes" id="UP001314170"/>
    </source>
</evidence>
<comment type="caution">
    <text evidence="3">The sequence shown here is derived from an EMBL/GenBank/DDBJ whole genome shotgun (WGS) entry which is preliminary data.</text>
</comment>
<dbReference type="Pfam" id="PF05022">
    <property type="entry name" value="SRP40_C"/>
    <property type="match status" value="1"/>
</dbReference>
<dbReference type="InterPro" id="IPR039191">
    <property type="entry name" value="Nopp140-like"/>
</dbReference>
<keyword evidence="4" id="KW-1185">Reference proteome</keyword>
<feature type="region of interest" description="Disordered" evidence="1">
    <location>
        <begin position="415"/>
        <end position="438"/>
    </location>
</feature>
<name>A0AAV1S2Z5_9ROSI</name>
<reference evidence="3 4" key="1">
    <citation type="submission" date="2024-01" db="EMBL/GenBank/DDBJ databases">
        <authorList>
            <person name="Waweru B."/>
        </authorList>
    </citation>
    <scope>NUCLEOTIDE SEQUENCE [LARGE SCALE GENOMIC DNA]</scope>
</reference>
<feature type="compositionally biased region" description="Polar residues" evidence="1">
    <location>
        <begin position="358"/>
        <end position="367"/>
    </location>
</feature>